<evidence type="ECO:0000313" key="2">
    <source>
        <dbReference type="WBParaSite" id="PS1159_v2.g1336.t1"/>
    </source>
</evidence>
<evidence type="ECO:0000313" key="1">
    <source>
        <dbReference type="Proteomes" id="UP000887580"/>
    </source>
</evidence>
<sequence length="573" mass="66341">MTLVQHRWIQDIASVEKKGDPATSVVDGQPLSKYLKLTKPVYKESSSRGTSIYETTAVLKDVESASDPEMIVDAALKYFMAQAFSAREEPPQKFNIQFYGPGMNSPFFCPLRPTYQNTLDSIKAMFFRLSTSDTLSSIFNTELGIKCSDFCLYCFKKVTIEYHPKHCKFYCDKCFRHGFDKVCKPKNGEAPKFCQRCLIWYNSESCFNMHLNDNSGKRKPLCEKRFFCDKCEKIIEKRNKQHACEMTNTKECKNCDIVHDKGHPYCYLQPETPKIPKRIRYMIYDCETFVKNRKHIANVVVVTTYCTVCMDLEIPVESPLSEAPKDCCCGTFNSRTHIFKTFDGTSAVPQFIDFVFKRSDKTDKIIQILLALNSSKFDSHLLLENLYERNCNLEIVSQGFKLYSVKINVPHLEYYGIDGMRKDEREKLIQWHEQHYNTPFELSKCIVDYCCLDVKVLLKAVVCFRKIMMELSGGLDPFFVASTMAKFAYVHFRANILQPNMLINVGERGYRAAERQSDAALKFFRLYEYKNKVKIQDATWKDGEFKVPDTAFKVDGVIRNQYGTIIKILEFLG</sequence>
<protein>
    <submittedName>
        <fullName evidence="2">DNA-directed DNA polymerase</fullName>
    </submittedName>
</protein>
<dbReference type="WBParaSite" id="PS1159_v2.g1336.t1">
    <property type="protein sequence ID" value="PS1159_v2.g1336.t1"/>
    <property type="gene ID" value="PS1159_v2.g1336"/>
</dbReference>
<organism evidence="1 2">
    <name type="scientific">Panagrolaimus sp. PS1159</name>
    <dbReference type="NCBI Taxonomy" id="55785"/>
    <lineage>
        <taxon>Eukaryota</taxon>
        <taxon>Metazoa</taxon>
        <taxon>Ecdysozoa</taxon>
        <taxon>Nematoda</taxon>
        <taxon>Chromadorea</taxon>
        <taxon>Rhabditida</taxon>
        <taxon>Tylenchina</taxon>
        <taxon>Panagrolaimomorpha</taxon>
        <taxon>Panagrolaimoidea</taxon>
        <taxon>Panagrolaimidae</taxon>
        <taxon>Panagrolaimus</taxon>
    </lineage>
</organism>
<dbReference type="Proteomes" id="UP000887580">
    <property type="component" value="Unplaced"/>
</dbReference>
<reference evidence="2" key="1">
    <citation type="submission" date="2022-11" db="UniProtKB">
        <authorList>
            <consortium name="WormBaseParasite"/>
        </authorList>
    </citation>
    <scope>IDENTIFICATION</scope>
</reference>
<proteinExistence type="predicted"/>
<name>A0AC35F342_9BILA</name>
<accession>A0AC35F342</accession>